<evidence type="ECO:0000313" key="2">
    <source>
        <dbReference type="EMBL" id="BAU22726.1"/>
    </source>
</evidence>
<evidence type="ECO:0000259" key="1">
    <source>
        <dbReference type="Pfam" id="PF00571"/>
    </source>
</evidence>
<accession>A0A0U4N0J6</accession>
<proteinExistence type="predicted"/>
<gene>
    <name evidence="2" type="ORF">THC_0328</name>
</gene>
<feature type="domain" description="CBS" evidence="1">
    <location>
        <begin position="9"/>
        <end position="42"/>
    </location>
</feature>
<dbReference type="SUPFAM" id="SSF54631">
    <property type="entry name" value="CBS-domain pair"/>
    <property type="match status" value="1"/>
</dbReference>
<reference evidence="3" key="2">
    <citation type="journal article" date="2016" name="Int. J. Syst. Evol. Microbiol.">
        <title>Caldimicrobium thiodismutans sp. nov., a sulfur-disproportionating bacterium isolated from a hot spring.</title>
        <authorList>
            <person name="Kojima H."/>
            <person name="Umezawa K."/>
            <person name="Fukui M."/>
        </authorList>
    </citation>
    <scope>NUCLEOTIDE SEQUENCE [LARGE SCALE GENOMIC DNA]</scope>
    <source>
        <strain evidence="3">TF1</strain>
    </source>
</reference>
<dbReference type="AlphaFoldDB" id="A0A0U4N0J6"/>
<dbReference type="EMBL" id="AP014945">
    <property type="protein sequence ID" value="BAU22726.1"/>
    <property type="molecule type" value="Genomic_DNA"/>
</dbReference>
<protein>
    <recommendedName>
        <fullName evidence="1">CBS domain-containing protein</fullName>
    </recommendedName>
</protein>
<dbReference type="Proteomes" id="UP000068196">
    <property type="component" value="Chromosome"/>
</dbReference>
<dbReference type="RefSeq" id="WP_082706231.1">
    <property type="nucleotide sequence ID" value="NZ_AP014945.1"/>
</dbReference>
<dbReference type="InterPro" id="IPR000644">
    <property type="entry name" value="CBS_dom"/>
</dbReference>
<reference evidence="2 3" key="1">
    <citation type="journal article" date="2016" name="Int. J. Syst. Evol. Microbiol.">
        <title>Caldimicrobium thiodismutans sp. nov., a sulfur-disproportionating bacterium isolated from a hot spring, and emended description of the genus Caldimicrobium.</title>
        <authorList>
            <person name="Kojima H."/>
            <person name="Umezawa K."/>
            <person name="Fukui M."/>
        </authorList>
    </citation>
    <scope>NUCLEOTIDE SEQUENCE [LARGE SCALE GENOMIC DNA]</scope>
    <source>
        <strain evidence="2 3">TF1</strain>
    </source>
</reference>
<dbReference type="KEGG" id="cthi:THC_0328"/>
<sequence length="58" mass="6708">MGKGKIVGIVTTTENETPAQALEKMINYGIGRLLVVDSEKKLERYYLKNRYWNGFEKI</sequence>
<dbReference type="InterPro" id="IPR046342">
    <property type="entry name" value="CBS_dom_sf"/>
</dbReference>
<organism evidence="2 3">
    <name type="scientific">Caldimicrobium thiodismutans</name>
    <dbReference type="NCBI Taxonomy" id="1653476"/>
    <lineage>
        <taxon>Bacteria</taxon>
        <taxon>Pseudomonadati</taxon>
        <taxon>Thermodesulfobacteriota</taxon>
        <taxon>Thermodesulfobacteria</taxon>
        <taxon>Thermodesulfobacteriales</taxon>
        <taxon>Thermodesulfobacteriaceae</taxon>
        <taxon>Caldimicrobium</taxon>
    </lineage>
</organism>
<name>A0A0U4N0J6_9BACT</name>
<dbReference type="Gene3D" id="3.10.580.10">
    <property type="entry name" value="CBS-domain"/>
    <property type="match status" value="1"/>
</dbReference>
<keyword evidence="3" id="KW-1185">Reference proteome</keyword>
<evidence type="ECO:0000313" key="3">
    <source>
        <dbReference type="Proteomes" id="UP000068196"/>
    </source>
</evidence>
<dbReference type="Pfam" id="PF00571">
    <property type="entry name" value="CBS"/>
    <property type="match status" value="1"/>
</dbReference>